<proteinExistence type="predicted"/>
<dbReference type="EMBL" id="LAZR01051882">
    <property type="protein sequence ID" value="KKK84202.1"/>
    <property type="molecule type" value="Genomic_DNA"/>
</dbReference>
<accession>A0A0F8YRZ6</accession>
<organism evidence="1">
    <name type="scientific">marine sediment metagenome</name>
    <dbReference type="NCBI Taxonomy" id="412755"/>
    <lineage>
        <taxon>unclassified sequences</taxon>
        <taxon>metagenomes</taxon>
        <taxon>ecological metagenomes</taxon>
    </lineage>
</organism>
<name>A0A0F8YRZ6_9ZZZZ</name>
<dbReference type="AlphaFoldDB" id="A0A0F8YRZ6"/>
<reference evidence="1" key="1">
    <citation type="journal article" date="2015" name="Nature">
        <title>Complex archaea that bridge the gap between prokaryotes and eukaryotes.</title>
        <authorList>
            <person name="Spang A."/>
            <person name="Saw J.H."/>
            <person name="Jorgensen S.L."/>
            <person name="Zaremba-Niedzwiedzka K."/>
            <person name="Martijn J."/>
            <person name="Lind A.E."/>
            <person name="van Eijk R."/>
            <person name="Schleper C."/>
            <person name="Guy L."/>
            <person name="Ettema T.J."/>
        </authorList>
    </citation>
    <scope>NUCLEOTIDE SEQUENCE</scope>
</reference>
<comment type="caution">
    <text evidence="1">The sequence shown here is derived from an EMBL/GenBank/DDBJ whole genome shotgun (WGS) entry which is preliminary data.</text>
</comment>
<evidence type="ECO:0000313" key="1">
    <source>
        <dbReference type="EMBL" id="KKK84202.1"/>
    </source>
</evidence>
<protein>
    <submittedName>
        <fullName evidence="1">Uncharacterized protein</fullName>
    </submittedName>
</protein>
<gene>
    <name evidence="1" type="ORF">LCGC14_2785730</name>
</gene>
<sequence length="66" mass="7619">MRNCLQCKNNSYCIFWKTIKVDIRLHIENTEPINLIAEVIEKLSAGEITATGCKKFQEFSKNDLTL</sequence>